<comment type="cofactor">
    <cofactor evidence="1">
        <name>FAD</name>
        <dbReference type="ChEBI" id="CHEBI:57692"/>
    </cofactor>
</comment>
<dbReference type="Pfam" id="PF08031">
    <property type="entry name" value="BBE"/>
    <property type="match status" value="1"/>
</dbReference>
<comment type="caution">
    <text evidence="7">The sequence shown here is derived from an EMBL/GenBank/DDBJ whole genome shotgun (WGS) entry which is preliminary data.</text>
</comment>
<dbReference type="Gene3D" id="3.40.462.20">
    <property type="match status" value="1"/>
</dbReference>
<dbReference type="AlphaFoldDB" id="A0AAW4YRK6"/>
<dbReference type="InterPro" id="IPR036318">
    <property type="entry name" value="FAD-bd_PCMH-like_sf"/>
</dbReference>
<dbReference type="Gene3D" id="3.30.43.10">
    <property type="entry name" value="Uridine Diphospho-n-acetylenolpyruvylglucosamine Reductase, domain 2"/>
    <property type="match status" value="1"/>
</dbReference>
<dbReference type="InterPro" id="IPR012951">
    <property type="entry name" value="BBE"/>
</dbReference>
<dbReference type="InterPro" id="IPR050416">
    <property type="entry name" value="FAD-linked_Oxidoreductase"/>
</dbReference>
<dbReference type="PROSITE" id="PS00862">
    <property type="entry name" value="OX2_COVAL_FAD"/>
    <property type="match status" value="1"/>
</dbReference>
<dbReference type="SUPFAM" id="SSF56176">
    <property type="entry name" value="FAD-binding/transporter-associated domain-like"/>
    <property type="match status" value="1"/>
</dbReference>
<reference evidence="7" key="2">
    <citation type="journal article" date="2021" name="Front. Microbiol.">
        <title>Aerobic Denitrification and Heterotrophic Sulfur Oxidation in the Genus Halomonas Revealed by Six Novel Species Characterizations and Genome-Based Analysis.</title>
        <authorList>
            <person name="Wang L."/>
            <person name="Shao Z."/>
        </authorList>
    </citation>
    <scope>NUCLEOTIDE SEQUENCE</scope>
    <source>
        <strain evidence="7">MCCC 1A05776</strain>
    </source>
</reference>
<feature type="domain" description="FAD-binding PCMH-type" evidence="6">
    <location>
        <begin position="35"/>
        <end position="206"/>
    </location>
</feature>
<evidence type="ECO:0000256" key="1">
    <source>
        <dbReference type="ARBA" id="ARBA00001974"/>
    </source>
</evidence>
<evidence type="ECO:0000256" key="4">
    <source>
        <dbReference type="ARBA" id="ARBA00022827"/>
    </source>
</evidence>
<dbReference type="EMBL" id="JABFTS010000002">
    <property type="protein sequence ID" value="MCE8051307.1"/>
    <property type="molecule type" value="Genomic_DNA"/>
</dbReference>
<evidence type="ECO:0000256" key="2">
    <source>
        <dbReference type="ARBA" id="ARBA00005466"/>
    </source>
</evidence>
<dbReference type="Proteomes" id="UP001320178">
    <property type="component" value="Unassembled WGS sequence"/>
</dbReference>
<dbReference type="PANTHER" id="PTHR42973">
    <property type="entry name" value="BINDING OXIDOREDUCTASE, PUTATIVE (AFU_ORTHOLOGUE AFUA_1G17690)-RELATED"/>
    <property type="match status" value="1"/>
</dbReference>
<keyword evidence="5" id="KW-0560">Oxidoreductase</keyword>
<dbReference type="Gene3D" id="3.30.465.10">
    <property type="match status" value="1"/>
</dbReference>
<reference evidence="7" key="1">
    <citation type="submission" date="2020-05" db="EMBL/GenBank/DDBJ databases">
        <authorList>
            <person name="Wang L."/>
            <person name="Shao Z."/>
        </authorList>
    </citation>
    <scope>NUCLEOTIDE SEQUENCE</scope>
    <source>
        <strain evidence="7">MCCC 1A05776</strain>
    </source>
</reference>
<dbReference type="Pfam" id="PF01565">
    <property type="entry name" value="FAD_binding_4"/>
    <property type="match status" value="1"/>
</dbReference>
<dbReference type="GO" id="GO:0071949">
    <property type="term" value="F:FAD binding"/>
    <property type="evidence" value="ECO:0007669"/>
    <property type="project" value="InterPro"/>
</dbReference>
<keyword evidence="3" id="KW-0285">Flavoprotein</keyword>
<dbReference type="InterPro" id="IPR006093">
    <property type="entry name" value="Oxy_OxRdtase_FAD_BS"/>
</dbReference>
<dbReference type="GO" id="GO:0016491">
    <property type="term" value="F:oxidoreductase activity"/>
    <property type="evidence" value="ECO:0007669"/>
    <property type="project" value="UniProtKB-KW"/>
</dbReference>
<gene>
    <name evidence="7" type="ORF">HOP61_08395</name>
</gene>
<evidence type="ECO:0000313" key="8">
    <source>
        <dbReference type="Proteomes" id="UP001320178"/>
    </source>
</evidence>
<organism evidence="7 8">
    <name type="scientific">Billgrantia desiderata</name>
    <dbReference type="NCBI Taxonomy" id="52021"/>
    <lineage>
        <taxon>Bacteria</taxon>
        <taxon>Pseudomonadati</taxon>
        <taxon>Pseudomonadota</taxon>
        <taxon>Gammaproteobacteria</taxon>
        <taxon>Oceanospirillales</taxon>
        <taxon>Halomonadaceae</taxon>
        <taxon>Billgrantia</taxon>
    </lineage>
</organism>
<evidence type="ECO:0000259" key="6">
    <source>
        <dbReference type="PROSITE" id="PS51387"/>
    </source>
</evidence>
<protein>
    <submittedName>
        <fullName evidence="7">FAD-binding oxidoreductase</fullName>
    </submittedName>
</protein>
<dbReference type="InterPro" id="IPR016167">
    <property type="entry name" value="FAD-bd_PCMH_sub1"/>
</dbReference>
<dbReference type="PANTHER" id="PTHR42973:SF39">
    <property type="entry name" value="FAD-BINDING PCMH-TYPE DOMAIN-CONTAINING PROTEIN"/>
    <property type="match status" value="1"/>
</dbReference>
<dbReference type="InterPro" id="IPR016166">
    <property type="entry name" value="FAD-bd_PCMH"/>
</dbReference>
<dbReference type="PROSITE" id="PS51387">
    <property type="entry name" value="FAD_PCMH"/>
    <property type="match status" value="1"/>
</dbReference>
<dbReference type="RefSeq" id="WP_234239148.1">
    <property type="nucleotide sequence ID" value="NZ_JABFTS010000002.1"/>
</dbReference>
<comment type="similarity">
    <text evidence="2">Belongs to the oxygen-dependent FAD-linked oxidoreductase family.</text>
</comment>
<dbReference type="InterPro" id="IPR016169">
    <property type="entry name" value="FAD-bd_PCMH_sub2"/>
</dbReference>
<keyword evidence="4" id="KW-0274">FAD</keyword>
<accession>A0AAW4YRK6</accession>
<name>A0AAW4YRK6_9GAMM</name>
<evidence type="ECO:0000256" key="3">
    <source>
        <dbReference type="ARBA" id="ARBA00022630"/>
    </source>
</evidence>
<dbReference type="InterPro" id="IPR006094">
    <property type="entry name" value="Oxid_FAD_bind_N"/>
</dbReference>
<evidence type="ECO:0000256" key="5">
    <source>
        <dbReference type="ARBA" id="ARBA00023002"/>
    </source>
</evidence>
<sequence length="463" mass="50577">MNKTAIEALDTALGGHLIRPDDPQYDRARQVWNGMIDRRPALIARCRGTADVLAAVRFAREHGLPISVRGGGHNVAGTAVGDDAMAIDLSPMRGVVVDADKRLARVQGGALLEDVDRETQVHGLATPMGVVSQTGVAGLCLSGGLGWLRRRYGLTCDNLVRAEVVTGSGEVVYASESENPELLWGLRGGGGNFGVVTTFEFQLHPVGPEVFFTFVAYPAEERKKCYQAYRDFTAKTCDEVSTLVTSMTVPDAPDFPVLEARGKPAIAFLGAYAGAPAEGEEALRPLRTVSEPLFDFSGTMRWTDIQSMLDPGFPQGNLYYWKGRTVTEEALSDEAIERLLEHAAARPSPLTTLVLWHMGGAVARVAEHETAFGGRKAAYLLAAESVWTDHTDDEPNIAWARNAVTDFARYSCGGFYLNYPGFLENQNEITRATFGSKYERLQALKRTWDPDNMFRFNANIPPA</sequence>
<evidence type="ECO:0000313" key="7">
    <source>
        <dbReference type="EMBL" id="MCE8051307.1"/>
    </source>
</evidence>
<proteinExistence type="inferred from homology"/>